<comment type="caution">
    <text evidence="1">The sequence shown here is derived from an EMBL/GenBank/DDBJ whole genome shotgun (WGS) entry which is preliminary data.</text>
</comment>
<dbReference type="AlphaFoldDB" id="A0A7J9I597"/>
<evidence type="ECO:0000313" key="1">
    <source>
        <dbReference type="EMBL" id="MBA0816764.1"/>
    </source>
</evidence>
<dbReference type="EMBL" id="JABFAD010000013">
    <property type="protein sequence ID" value="MBA0816764.1"/>
    <property type="molecule type" value="Genomic_DNA"/>
</dbReference>
<evidence type="ECO:0000313" key="2">
    <source>
        <dbReference type="Proteomes" id="UP000593560"/>
    </source>
</evidence>
<protein>
    <submittedName>
        <fullName evidence="1">Uncharacterized protein</fullName>
    </submittedName>
</protein>
<proteinExistence type="predicted"/>
<organism evidence="1 2">
    <name type="scientific">Gossypium harknessii</name>
    <dbReference type="NCBI Taxonomy" id="34285"/>
    <lineage>
        <taxon>Eukaryota</taxon>
        <taxon>Viridiplantae</taxon>
        <taxon>Streptophyta</taxon>
        <taxon>Embryophyta</taxon>
        <taxon>Tracheophyta</taxon>
        <taxon>Spermatophyta</taxon>
        <taxon>Magnoliopsida</taxon>
        <taxon>eudicotyledons</taxon>
        <taxon>Gunneridae</taxon>
        <taxon>Pentapetalae</taxon>
        <taxon>rosids</taxon>
        <taxon>malvids</taxon>
        <taxon>Malvales</taxon>
        <taxon>Malvaceae</taxon>
        <taxon>Malvoideae</taxon>
        <taxon>Gossypium</taxon>
    </lineage>
</organism>
<feature type="non-terminal residue" evidence="1">
    <location>
        <position position="20"/>
    </location>
</feature>
<accession>A0A7J9I597</accession>
<gene>
    <name evidence="1" type="ORF">Gohar_001391</name>
</gene>
<dbReference type="Proteomes" id="UP000593560">
    <property type="component" value="Unassembled WGS sequence"/>
</dbReference>
<reference evidence="1 2" key="1">
    <citation type="journal article" date="2019" name="Genome Biol. Evol.">
        <title>Insights into the evolution of the New World diploid cottons (Gossypium, subgenus Houzingenia) based on genome sequencing.</title>
        <authorList>
            <person name="Grover C.E."/>
            <person name="Arick M.A. 2nd"/>
            <person name="Thrash A."/>
            <person name="Conover J.L."/>
            <person name="Sanders W.S."/>
            <person name="Peterson D.G."/>
            <person name="Frelichowski J.E."/>
            <person name="Scheffler J.A."/>
            <person name="Scheffler B.E."/>
            <person name="Wendel J.F."/>
        </authorList>
    </citation>
    <scope>NUCLEOTIDE SEQUENCE [LARGE SCALE GENOMIC DNA]</scope>
    <source>
        <strain evidence="1">0</strain>
        <tissue evidence="1">Leaf</tissue>
    </source>
</reference>
<name>A0A7J9I597_9ROSI</name>
<keyword evidence="2" id="KW-1185">Reference proteome</keyword>
<sequence length="20" mass="2238">MVVSTVLSVMAYDYPPHKLS</sequence>